<dbReference type="InParanoid" id="A0A0C2XC32"/>
<dbReference type="PROSITE" id="PS51450">
    <property type="entry name" value="LRR"/>
    <property type="match status" value="2"/>
</dbReference>
<dbReference type="GO" id="GO:0046872">
    <property type="term" value="F:metal ion binding"/>
    <property type="evidence" value="ECO:0007669"/>
    <property type="project" value="UniProtKB-KW"/>
</dbReference>
<gene>
    <name evidence="26" type="ORF">M378DRAFT_10116</name>
</gene>
<feature type="region of interest" description="Disordered" evidence="23">
    <location>
        <begin position="776"/>
        <end position="797"/>
    </location>
</feature>
<evidence type="ECO:0000313" key="26">
    <source>
        <dbReference type="EMBL" id="KIL66418.1"/>
    </source>
</evidence>
<dbReference type="InterPro" id="IPR001611">
    <property type="entry name" value="Leu-rich_rpt"/>
</dbReference>
<dbReference type="GO" id="GO:0005737">
    <property type="term" value="C:cytoplasm"/>
    <property type="evidence" value="ECO:0007669"/>
    <property type="project" value="UniProtKB-SubCell"/>
</dbReference>
<dbReference type="Gene3D" id="3.60.10.10">
    <property type="entry name" value="Endonuclease/exonuclease/phosphatase"/>
    <property type="match status" value="1"/>
</dbReference>
<evidence type="ECO:0000256" key="11">
    <source>
        <dbReference type="ARBA" id="ARBA00022737"/>
    </source>
</evidence>
<evidence type="ECO:0000256" key="10">
    <source>
        <dbReference type="ARBA" id="ARBA00022723"/>
    </source>
</evidence>
<evidence type="ECO:0000256" key="9">
    <source>
        <dbReference type="ARBA" id="ARBA00022722"/>
    </source>
</evidence>
<feature type="compositionally biased region" description="Low complexity" evidence="23">
    <location>
        <begin position="98"/>
        <end position="112"/>
    </location>
</feature>
<evidence type="ECO:0000256" key="13">
    <source>
        <dbReference type="ARBA" id="ARBA00022839"/>
    </source>
</evidence>
<evidence type="ECO:0000256" key="4">
    <source>
        <dbReference type="ARBA" id="ARBA00004496"/>
    </source>
</evidence>
<accession>A0A0C2XC32</accession>
<dbReference type="STRING" id="946122.A0A0C2XC32"/>
<feature type="region of interest" description="Disordered" evidence="23">
    <location>
        <begin position="1"/>
        <end position="220"/>
    </location>
</feature>
<evidence type="ECO:0000256" key="20">
    <source>
        <dbReference type="ARBA" id="ARBA00030493"/>
    </source>
</evidence>
<feature type="domain" description="Endonuclease/exonuclease/phosphatase" evidence="24">
    <location>
        <begin position="387"/>
        <end position="540"/>
    </location>
</feature>
<keyword evidence="10" id="KW-0479">Metal-binding</keyword>
<feature type="region of interest" description="Disordered" evidence="23">
    <location>
        <begin position="617"/>
        <end position="643"/>
    </location>
</feature>
<dbReference type="HOGENOM" id="CLU_016428_4_0_1"/>
<evidence type="ECO:0000259" key="24">
    <source>
        <dbReference type="Pfam" id="PF03372"/>
    </source>
</evidence>
<evidence type="ECO:0000256" key="15">
    <source>
        <dbReference type="ARBA" id="ARBA00022884"/>
    </source>
</evidence>
<comment type="catalytic activity">
    <reaction evidence="1">
        <text>Exonucleolytic cleavage of poly(A) to 5'-AMP.</text>
        <dbReference type="EC" id="3.1.13.4"/>
    </reaction>
</comment>
<evidence type="ECO:0000256" key="17">
    <source>
        <dbReference type="ARBA" id="ARBA00023163"/>
    </source>
</evidence>
<reference evidence="26 27" key="1">
    <citation type="submission" date="2014-04" db="EMBL/GenBank/DDBJ databases">
        <title>Evolutionary Origins and Diversification of the Mycorrhizal Mutualists.</title>
        <authorList>
            <consortium name="DOE Joint Genome Institute"/>
            <consortium name="Mycorrhizal Genomics Consortium"/>
            <person name="Kohler A."/>
            <person name="Kuo A."/>
            <person name="Nagy L.G."/>
            <person name="Floudas D."/>
            <person name="Copeland A."/>
            <person name="Barry K.W."/>
            <person name="Cichocki N."/>
            <person name="Veneault-Fourrey C."/>
            <person name="LaButti K."/>
            <person name="Lindquist E.A."/>
            <person name="Lipzen A."/>
            <person name="Lundell T."/>
            <person name="Morin E."/>
            <person name="Murat C."/>
            <person name="Riley R."/>
            <person name="Ohm R."/>
            <person name="Sun H."/>
            <person name="Tunlid A."/>
            <person name="Henrissat B."/>
            <person name="Grigoriev I.V."/>
            <person name="Hibbett D.S."/>
            <person name="Martin F."/>
        </authorList>
    </citation>
    <scope>NUCLEOTIDE SEQUENCE [LARGE SCALE GENOMIC DNA]</scope>
    <source>
        <strain evidence="26 27">Koide BX008</strain>
    </source>
</reference>
<comment type="subcellular location">
    <subcellularLocation>
        <location evidence="4">Cytoplasm</location>
    </subcellularLocation>
    <subcellularLocation>
        <location evidence="3">Nucleus</location>
    </subcellularLocation>
</comment>
<dbReference type="GO" id="GO:0003723">
    <property type="term" value="F:RNA binding"/>
    <property type="evidence" value="ECO:0007669"/>
    <property type="project" value="UniProtKB-KW"/>
</dbReference>
<evidence type="ECO:0000256" key="21">
    <source>
        <dbReference type="ARBA" id="ARBA00031469"/>
    </source>
</evidence>
<dbReference type="GO" id="GO:0005634">
    <property type="term" value="C:nucleus"/>
    <property type="evidence" value="ECO:0007669"/>
    <property type="project" value="UniProtKB-SubCell"/>
</dbReference>
<keyword evidence="7" id="KW-0963">Cytoplasm</keyword>
<dbReference type="PANTHER" id="PTHR12121:SF100">
    <property type="entry name" value="POLY(A)-SPECIFIC RIBONUCLEASE"/>
    <property type="match status" value="1"/>
</dbReference>
<keyword evidence="8" id="KW-0433">Leucine-rich repeat</keyword>
<evidence type="ECO:0000256" key="5">
    <source>
        <dbReference type="ARBA" id="ARBA00010774"/>
    </source>
</evidence>
<feature type="compositionally biased region" description="Polar residues" evidence="23">
    <location>
        <begin position="618"/>
        <end position="643"/>
    </location>
</feature>
<evidence type="ECO:0000256" key="19">
    <source>
        <dbReference type="ARBA" id="ARBA00023475"/>
    </source>
</evidence>
<keyword evidence="18" id="KW-0539">Nucleus</keyword>
<dbReference type="Proteomes" id="UP000054549">
    <property type="component" value="Unassembled WGS sequence"/>
</dbReference>
<dbReference type="EC" id="3.1.13.4" evidence="6"/>
<dbReference type="Pfam" id="PF23598">
    <property type="entry name" value="LRR_14"/>
    <property type="match status" value="1"/>
</dbReference>
<feature type="region of interest" description="Disordered" evidence="23">
    <location>
        <begin position="585"/>
        <end position="605"/>
    </location>
</feature>
<dbReference type="SMART" id="SM00369">
    <property type="entry name" value="LRR_TYP"/>
    <property type="match status" value="3"/>
</dbReference>
<name>A0A0C2XC32_AMAMK</name>
<evidence type="ECO:0000313" key="27">
    <source>
        <dbReference type="Proteomes" id="UP000054549"/>
    </source>
</evidence>
<evidence type="ECO:0000256" key="18">
    <source>
        <dbReference type="ARBA" id="ARBA00023242"/>
    </source>
</evidence>
<keyword evidence="11" id="KW-0677">Repeat</keyword>
<dbReference type="Pfam" id="PF03372">
    <property type="entry name" value="Exo_endo_phos"/>
    <property type="match status" value="2"/>
</dbReference>
<feature type="compositionally biased region" description="Polar residues" evidence="23">
    <location>
        <begin position="113"/>
        <end position="126"/>
    </location>
</feature>
<evidence type="ECO:0000256" key="23">
    <source>
        <dbReference type="SAM" id="MobiDB-lite"/>
    </source>
</evidence>
<evidence type="ECO:0000259" key="25">
    <source>
        <dbReference type="Pfam" id="PF23598"/>
    </source>
</evidence>
<dbReference type="GO" id="GO:0004535">
    <property type="term" value="F:poly(A)-specific ribonuclease activity"/>
    <property type="evidence" value="ECO:0007669"/>
    <property type="project" value="UniProtKB-EC"/>
</dbReference>
<dbReference type="SUPFAM" id="SSF56219">
    <property type="entry name" value="DNase I-like"/>
    <property type="match status" value="1"/>
</dbReference>
<evidence type="ECO:0000256" key="2">
    <source>
        <dbReference type="ARBA" id="ARBA00001946"/>
    </source>
</evidence>
<feature type="compositionally biased region" description="Low complexity" evidence="23">
    <location>
        <begin position="167"/>
        <end position="185"/>
    </location>
</feature>
<dbReference type="OrthoDB" id="428734at2759"/>
<dbReference type="InterPro" id="IPR005135">
    <property type="entry name" value="Endo/exonuclease/phosphatase"/>
</dbReference>
<dbReference type="SUPFAM" id="SSF52058">
    <property type="entry name" value="L domain-like"/>
    <property type="match status" value="1"/>
</dbReference>
<dbReference type="InterPro" id="IPR036691">
    <property type="entry name" value="Endo/exonu/phosph_ase_sf"/>
</dbReference>
<keyword evidence="17" id="KW-0804">Transcription</keyword>
<feature type="compositionally biased region" description="Low complexity" evidence="23">
    <location>
        <begin position="144"/>
        <end position="156"/>
    </location>
</feature>
<dbReference type="InterPro" id="IPR055414">
    <property type="entry name" value="LRR_R13L4/SHOC2-like"/>
</dbReference>
<evidence type="ECO:0000256" key="22">
    <source>
        <dbReference type="ARBA" id="ARBA00033317"/>
    </source>
</evidence>
<protein>
    <recommendedName>
        <fullName evidence="19">CCR4-Not complex 3'-5'-exoribonuclease subunit Ccr4</fullName>
        <ecNumber evidence="6">3.1.13.4</ecNumber>
    </recommendedName>
    <alternativeName>
        <fullName evidence="20">Carbon catabolite repressor protein 4</fullName>
    </alternativeName>
    <alternativeName>
        <fullName evidence="21">Cytoplasmic deadenylase</fullName>
    </alternativeName>
    <alternativeName>
        <fullName evidence="22">Glucose-repressible alcohol dehydrogenase transcriptional effector</fullName>
    </alternativeName>
</protein>
<evidence type="ECO:0000256" key="6">
    <source>
        <dbReference type="ARBA" id="ARBA00012161"/>
    </source>
</evidence>
<keyword evidence="14" id="KW-0460">Magnesium</keyword>
<keyword evidence="13" id="KW-0269">Exonuclease</keyword>
<keyword evidence="9" id="KW-0540">Nuclease</keyword>
<evidence type="ECO:0000256" key="7">
    <source>
        <dbReference type="ARBA" id="ARBA00022490"/>
    </source>
</evidence>
<dbReference type="FunCoup" id="A0A0C2XC32">
    <property type="interactions" value="471"/>
</dbReference>
<sequence length="797" mass="87745">MYYPQQSPGIAHKLASHHDQNPWSRQHLSTGLVPPGSQSVVGPPPPSPGYALYTNGNVAALQHHPAHHPHPLTVHAPLQHHHHHQNSLSHYPSPPNGHSHQQQHLSTSSPSSVNNQIISPHWQQQLHKCEMVRSSRSPHHRARASAMASRVVAKSAIPITNPNLIKPPIDTTKDSSSSSASTPDTQNTSPGNDNAVNHPSSTVGPVSEAPRPTAMKPPESSWCSLDMGGVNIKNLPSNSGLFSFTFLTNLYLNHNSLTSVPPEISKLRHLEVLDLSGNNLTSLPPELGMLTQLKELYIFDNHLTTLPMELGSLHQLQTMGIEGNPLDGQLKALVQKEGTAALVSFLRDSCPVPAPPPERVWKQLLTAADREILANDRNAEVFSVLCYNILCEKYATEKMYGYTPSWALSWDYRKNLILNEIMSYDADFLCLQEVDIGQYEEYFVKHLSTQGYEGVFWPKSRYKTMNEADRRLVDGCATFYNAAKYQLVEKHLIEFSAIAMQRQDFKKTDDMFNRVLGKDHIAVVCLFEDRTSGTRLIIANAHIHWDPAYRDVKLVQVALLVDEIEKIASNFARLPPRLNLSPKASSLSSSSSISDEEGQSFVPSTPLTTMGDAFDASTVLSSPTSPGVTTNGTSKRRQTGPTYSDGTKIPLIICGDFNSVPATGVYEFLANGSLAANHADFMSHMYGRYTSEGLRHRLNLKSAYAAPGAGGENLLTNYTPSYQGMIDYVWYSAGTLGVNAVLGEVDKGYLEKVAGFPNAHFPSDHVCIMSEFRVKPQRPEPRPPPLQPFVPALSSPS</sequence>
<dbReference type="InterPro" id="IPR050410">
    <property type="entry name" value="CCR4/nocturin_mRNA_transcr"/>
</dbReference>
<keyword evidence="16" id="KW-0805">Transcription regulation</keyword>
<comment type="similarity">
    <text evidence="5">Belongs to the CCR4/nocturin family.</text>
</comment>
<dbReference type="InterPro" id="IPR003591">
    <property type="entry name" value="Leu-rich_rpt_typical-subtyp"/>
</dbReference>
<evidence type="ECO:0000256" key="14">
    <source>
        <dbReference type="ARBA" id="ARBA00022842"/>
    </source>
</evidence>
<dbReference type="PANTHER" id="PTHR12121">
    <property type="entry name" value="CARBON CATABOLITE REPRESSOR PROTEIN 4"/>
    <property type="match status" value="1"/>
</dbReference>
<feature type="domain" description="Disease resistance R13L4/SHOC-2-like LRR" evidence="25">
    <location>
        <begin position="225"/>
        <end position="319"/>
    </location>
</feature>
<organism evidence="26 27">
    <name type="scientific">Amanita muscaria (strain Koide BX008)</name>
    <dbReference type="NCBI Taxonomy" id="946122"/>
    <lineage>
        <taxon>Eukaryota</taxon>
        <taxon>Fungi</taxon>
        <taxon>Dikarya</taxon>
        <taxon>Basidiomycota</taxon>
        <taxon>Agaricomycotina</taxon>
        <taxon>Agaricomycetes</taxon>
        <taxon>Agaricomycetidae</taxon>
        <taxon>Agaricales</taxon>
        <taxon>Pluteineae</taxon>
        <taxon>Amanitaceae</taxon>
        <taxon>Amanita</taxon>
    </lineage>
</organism>
<dbReference type="Gene3D" id="3.80.10.10">
    <property type="entry name" value="Ribonuclease Inhibitor"/>
    <property type="match status" value="1"/>
</dbReference>
<evidence type="ECO:0000256" key="3">
    <source>
        <dbReference type="ARBA" id="ARBA00004123"/>
    </source>
</evidence>
<feature type="compositionally biased region" description="Polar residues" evidence="23">
    <location>
        <begin position="186"/>
        <end position="204"/>
    </location>
</feature>
<dbReference type="AlphaFoldDB" id="A0A0C2XC32"/>
<dbReference type="CDD" id="cd09097">
    <property type="entry name" value="Deadenylase_CCR4"/>
    <property type="match status" value="1"/>
</dbReference>
<evidence type="ECO:0000256" key="16">
    <source>
        <dbReference type="ARBA" id="ARBA00023015"/>
    </source>
</evidence>
<keyword evidence="15" id="KW-0694">RNA-binding</keyword>
<evidence type="ECO:0000256" key="12">
    <source>
        <dbReference type="ARBA" id="ARBA00022801"/>
    </source>
</evidence>
<proteinExistence type="inferred from homology"/>
<keyword evidence="27" id="KW-1185">Reference proteome</keyword>
<feature type="domain" description="Endonuclease/exonuclease/phosphatase" evidence="24">
    <location>
        <begin position="625"/>
        <end position="765"/>
    </location>
</feature>
<keyword evidence="12" id="KW-0378">Hydrolase</keyword>
<comment type="cofactor">
    <cofactor evidence="2">
        <name>Mg(2+)</name>
        <dbReference type="ChEBI" id="CHEBI:18420"/>
    </cofactor>
</comment>
<dbReference type="EMBL" id="KN818236">
    <property type="protein sequence ID" value="KIL66418.1"/>
    <property type="molecule type" value="Genomic_DNA"/>
</dbReference>
<evidence type="ECO:0000256" key="1">
    <source>
        <dbReference type="ARBA" id="ARBA00001663"/>
    </source>
</evidence>
<dbReference type="InterPro" id="IPR032675">
    <property type="entry name" value="LRR_dom_sf"/>
</dbReference>
<evidence type="ECO:0000256" key="8">
    <source>
        <dbReference type="ARBA" id="ARBA00022614"/>
    </source>
</evidence>